<evidence type="ECO:0000313" key="3">
    <source>
        <dbReference type="Proteomes" id="UP000813444"/>
    </source>
</evidence>
<evidence type="ECO:0000256" key="1">
    <source>
        <dbReference type="SAM" id="SignalP"/>
    </source>
</evidence>
<organism evidence="2 3">
    <name type="scientific">Stachybotrys elegans</name>
    <dbReference type="NCBI Taxonomy" id="80388"/>
    <lineage>
        <taxon>Eukaryota</taxon>
        <taxon>Fungi</taxon>
        <taxon>Dikarya</taxon>
        <taxon>Ascomycota</taxon>
        <taxon>Pezizomycotina</taxon>
        <taxon>Sordariomycetes</taxon>
        <taxon>Hypocreomycetidae</taxon>
        <taxon>Hypocreales</taxon>
        <taxon>Stachybotryaceae</taxon>
        <taxon>Stachybotrys</taxon>
    </lineage>
</organism>
<protein>
    <submittedName>
        <fullName evidence="2">Uncharacterized protein</fullName>
    </submittedName>
</protein>
<accession>A0A8K0SSL2</accession>
<dbReference type="AlphaFoldDB" id="A0A8K0SSL2"/>
<reference evidence="2" key="1">
    <citation type="journal article" date="2021" name="Nat. Commun.">
        <title>Genetic determinants of endophytism in the Arabidopsis root mycobiome.</title>
        <authorList>
            <person name="Mesny F."/>
            <person name="Miyauchi S."/>
            <person name="Thiergart T."/>
            <person name="Pickel B."/>
            <person name="Atanasova L."/>
            <person name="Karlsson M."/>
            <person name="Huettel B."/>
            <person name="Barry K.W."/>
            <person name="Haridas S."/>
            <person name="Chen C."/>
            <person name="Bauer D."/>
            <person name="Andreopoulos W."/>
            <person name="Pangilinan J."/>
            <person name="LaButti K."/>
            <person name="Riley R."/>
            <person name="Lipzen A."/>
            <person name="Clum A."/>
            <person name="Drula E."/>
            <person name="Henrissat B."/>
            <person name="Kohler A."/>
            <person name="Grigoriev I.V."/>
            <person name="Martin F.M."/>
            <person name="Hacquard S."/>
        </authorList>
    </citation>
    <scope>NUCLEOTIDE SEQUENCE</scope>
    <source>
        <strain evidence="2">MPI-CAGE-CH-0235</strain>
    </source>
</reference>
<dbReference type="EMBL" id="JAGPNK010000004">
    <property type="protein sequence ID" value="KAH7323214.1"/>
    <property type="molecule type" value="Genomic_DNA"/>
</dbReference>
<proteinExistence type="predicted"/>
<dbReference type="Proteomes" id="UP000813444">
    <property type="component" value="Unassembled WGS sequence"/>
</dbReference>
<sequence length="163" mass="18577">MRLSLPLVAAWAIPGIMANFDLYRVDFTYIDQPSKVYWQAFEAEGNCDTSKETASFEERKDTSGDKIGVRCDGHGCKQFAPIHEITQLEMHFSNDPLYHYTIYQDRGYEMYGLDGKIYGHCIPFPNGDFDCDVVGGPYAQASRKFRCLTSLTAAQIDDAFWDR</sequence>
<feature type="signal peptide" evidence="1">
    <location>
        <begin position="1"/>
        <end position="18"/>
    </location>
</feature>
<feature type="chain" id="PRO_5035458792" evidence="1">
    <location>
        <begin position="19"/>
        <end position="163"/>
    </location>
</feature>
<dbReference type="OrthoDB" id="3770142at2759"/>
<keyword evidence="3" id="KW-1185">Reference proteome</keyword>
<keyword evidence="1" id="KW-0732">Signal</keyword>
<evidence type="ECO:0000313" key="2">
    <source>
        <dbReference type="EMBL" id="KAH7323214.1"/>
    </source>
</evidence>
<comment type="caution">
    <text evidence="2">The sequence shown here is derived from an EMBL/GenBank/DDBJ whole genome shotgun (WGS) entry which is preliminary data.</text>
</comment>
<name>A0A8K0SSL2_9HYPO</name>
<gene>
    <name evidence="2" type="ORF">B0I35DRAFT_477094</name>
</gene>